<evidence type="ECO:0000256" key="2">
    <source>
        <dbReference type="ARBA" id="ARBA00009374"/>
    </source>
</evidence>
<sequence length="161" mass="17946">MPVKRSLIGRSSSFGETGLVNQVSPSADSADPRWNRRTAPASAASKPPSSSAKIWKPSKAEVEQSRPRILTLSSPVQETDKERLDVSTEGFLEKCFYCKKKISENDEVFMYSYLRAFCTSECRDEQIAMDREVKKVSGESTATVSGHIRMSNVKDRFGSQL</sequence>
<dbReference type="PROSITE" id="PS51795">
    <property type="entry name" value="ZF_FLZ"/>
    <property type="match status" value="1"/>
</dbReference>
<evidence type="ECO:0000313" key="9">
    <source>
        <dbReference type="EMBL" id="KAK9280786.1"/>
    </source>
</evidence>
<organism evidence="9 10">
    <name type="scientific">Liquidambar formosana</name>
    <name type="common">Formosan gum</name>
    <dbReference type="NCBI Taxonomy" id="63359"/>
    <lineage>
        <taxon>Eukaryota</taxon>
        <taxon>Viridiplantae</taxon>
        <taxon>Streptophyta</taxon>
        <taxon>Embryophyta</taxon>
        <taxon>Tracheophyta</taxon>
        <taxon>Spermatophyta</taxon>
        <taxon>Magnoliopsida</taxon>
        <taxon>eudicotyledons</taxon>
        <taxon>Gunneridae</taxon>
        <taxon>Pentapetalae</taxon>
        <taxon>Saxifragales</taxon>
        <taxon>Altingiaceae</taxon>
        <taxon>Liquidambar</taxon>
    </lineage>
</organism>
<dbReference type="GO" id="GO:0008270">
    <property type="term" value="F:zinc ion binding"/>
    <property type="evidence" value="ECO:0007669"/>
    <property type="project" value="UniProtKB-KW"/>
</dbReference>
<keyword evidence="3" id="KW-0963">Cytoplasm</keyword>
<evidence type="ECO:0000256" key="5">
    <source>
        <dbReference type="ARBA" id="ARBA00022771"/>
    </source>
</evidence>
<evidence type="ECO:0000256" key="6">
    <source>
        <dbReference type="PROSITE-ProRule" id="PRU01131"/>
    </source>
</evidence>
<dbReference type="GO" id="GO:0005737">
    <property type="term" value="C:cytoplasm"/>
    <property type="evidence" value="ECO:0007669"/>
    <property type="project" value="UniProtKB-SubCell"/>
</dbReference>
<feature type="region of interest" description="Disordered" evidence="7">
    <location>
        <begin position="15"/>
        <end position="74"/>
    </location>
</feature>
<accession>A0AAP0RSJ4</accession>
<comment type="subcellular location">
    <subcellularLocation>
        <location evidence="1">Cytoplasm</location>
    </subcellularLocation>
</comment>
<evidence type="ECO:0000259" key="8">
    <source>
        <dbReference type="PROSITE" id="PS51795"/>
    </source>
</evidence>
<evidence type="ECO:0000256" key="4">
    <source>
        <dbReference type="ARBA" id="ARBA00022723"/>
    </source>
</evidence>
<dbReference type="PANTHER" id="PTHR33059">
    <property type="entry name" value="FCS-LIKE ZINC FINGER 5"/>
    <property type="match status" value="1"/>
</dbReference>
<comment type="similarity">
    <text evidence="2">Belongs to the FLZ family.</text>
</comment>
<reference evidence="9 10" key="1">
    <citation type="journal article" date="2024" name="Plant J.">
        <title>Genome sequences and population genomics reveal climatic adaptation and genomic divergence between two closely related sweetgum species.</title>
        <authorList>
            <person name="Xu W.Q."/>
            <person name="Ren C.Q."/>
            <person name="Zhang X.Y."/>
            <person name="Comes H.P."/>
            <person name="Liu X.H."/>
            <person name="Li Y.G."/>
            <person name="Kettle C.J."/>
            <person name="Jalonen R."/>
            <person name="Gaisberger H."/>
            <person name="Ma Y.Z."/>
            <person name="Qiu Y.X."/>
        </authorList>
    </citation>
    <scope>NUCLEOTIDE SEQUENCE [LARGE SCALE GENOMIC DNA]</scope>
    <source>
        <strain evidence="9">Hangzhou</strain>
    </source>
</reference>
<proteinExistence type="inferred from homology"/>
<dbReference type="PANTHER" id="PTHR33059:SF81">
    <property type="entry name" value="FLZ-TYPE DOMAIN-CONTAINING PROTEIN"/>
    <property type="match status" value="1"/>
</dbReference>
<keyword evidence="5" id="KW-0862">Zinc</keyword>
<dbReference type="EMBL" id="JBBPBK010000007">
    <property type="protein sequence ID" value="KAK9280786.1"/>
    <property type="molecule type" value="Genomic_DNA"/>
</dbReference>
<evidence type="ECO:0000256" key="7">
    <source>
        <dbReference type="SAM" id="MobiDB-lite"/>
    </source>
</evidence>
<feature type="compositionally biased region" description="Low complexity" evidence="7">
    <location>
        <begin position="39"/>
        <end position="57"/>
    </location>
</feature>
<gene>
    <name evidence="9" type="ORF">L1049_003675</name>
</gene>
<dbReference type="InterPro" id="IPR007650">
    <property type="entry name" value="Zf-FLZ_dom"/>
</dbReference>
<comment type="caution">
    <text evidence="9">The sequence shown here is derived from an EMBL/GenBank/DDBJ whole genome shotgun (WGS) entry which is preliminary data.</text>
</comment>
<evidence type="ECO:0000256" key="1">
    <source>
        <dbReference type="ARBA" id="ARBA00004496"/>
    </source>
</evidence>
<feature type="compositionally biased region" description="Polar residues" evidence="7">
    <location>
        <begin position="15"/>
        <end position="27"/>
    </location>
</feature>
<feature type="zinc finger region" description="FLZ-type" evidence="6">
    <location>
        <begin position="90"/>
        <end position="134"/>
    </location>
</feature>
<keyword evidence="4" id="KW-0479">Metal-binding</keyword>
<keyword evidence="10" id="KW-1185">Reference proteome</keyword>
<keyword evidence="5" id="KW-0863">Zinc-finger</keyword>
<name>A0AAP0RSJ4_LIQFO</name>
<evidence type="ECO:0000313" key="10">
    <source>
        <dbReference type="Proteomes" id="UP001415857"/>
    </source>
</evidence>
<protein>
    <recommendedName>
        <fullName evidence="8">FLZ-type domain-containing protein</fullName>
    </recommendedName>
</protein>
<feature type="domain" description="FLZ-type" evidence="8">
    <location>
        <begin position="90"/>
        <end position="134"/>
    </location>
</feature>
<dbReference type="Proteomes" id="UP001415857">
    <property type="component" value="Unassembled WGS sequence"/>
</dbReference>
<dbReference type="Pfam" id="PF04570">
    <property type="entry name" value="zf-FLZ"/>
    <property type="match status" value="1"/>
</dbReference>
<evidence type="ECO:0000256" key="3">
    <source>
        <dbReference type="ARBA" id="ARBA00022490"/>
    </source>
</evidence>
<dbReference type="AlphaFoldDB" id="A0AAP0RSJ4"/>